<dbReference type="EMBL" id="BMJA01000003">
    <property type="protein sequence ID" value="GGA44615.1"/>
    <property type="molecule type" value="Genomic_DNA"/>
</dbReference>
<feature type="region of interest" description="Disordered" evidence="1">
    <location>
        <begin position="74"/>
        <end position="95"/>
    </location>
</feature>
<reference evidence="3" key="1">
    <citation type="journal article" date="2019" name="Int. J. Syst. Evol. Microbiol.">
        <title>The Global Catalogue of Microorganisms (GCM) 10K type strain sequencing project: providing services to taxonomists for standard genome sequencing and annotation.</title>
        <authorList>
            <consortium name="The Broad Institute Genomics Platform"/>
            <consortium name="The Broad Institute Genome Sequencing Center for Infectious Disease"/>
            <person name="Wu L."/>
            <person name="Ma J."/>
        </authorList>
    </citation>
    <scope>NUCLEOTIDE SEQUENCE [LARGE SCALE GENOMIC DNA]</scope>
    <source>
        <strain evidence="3">CGMCC 1.15439</strain>
    </source>
</reference>
<evidence type="ECO:0000256" key="1">
    <source>
        <dbReference type="SAM" id="MobiDB-lite"/>
    </source>
</evidence>
<accession>A0ABQ1GIM8</accession>
<proteinExistence type="predicted"/>
<dbReference type="RefSeq" id="WP_188796532.1">
    <property type="nucleotide sequence ID" value="NZ_BMJA01000003.1"/>
</dbReference>
<dbReference type="Proteomes" id="UP000620046">
    <property type="component" value="Unassembled WGS sequence"/>
</dbReference>
<organism evidence="2 3">
    <name type="scientific">Dyella nitratireducens</name>
    <dbReference type="NCBI Taxonomy" id="1849580"/>
    <lineage>
        <taxon>Bacteria</taxon>
        <taxon>Pseudomonadati</taxon>
        <taxon>Pseudomonadota</taxon>
        <taxon>Gammaproteobacteria</taxon>
        <taxon>Lysobacterales</taxon>
        <taxon>Rhodanobacteraceae</taxon>
        <taxon>Dyella</taxon>
    </lineage>
</organism>
<gene>
    <name evidence="2" type="ORF">GCM10010981_37240</name>
</gene>
<evidence type="ECO:0000313" key="3">
    <source>
        <dbReference type="Proteomes" id="UP000620046"/>
    </source>
</evidence>
<feature type="region of interest" description="Disordered" evidence="1">
    <location>
        <begin position="1"/>
        <end position="27"/>
    </location>
</feature>
<keyword evidence="3" id="KW-1185">Reference proteome</keyword>
<sequence length="206" mass="22044">MSDASAVSGAQVETGAGASNGGGSPSIDISRVVKASATITGALESLNSDERQRVLQAAAALFGVDVFVADDRREKAEDRDDRDSDSGQKRKSSKRQSIVEFLEGCNPATNPQRIACFAYYRDKVEGNENFARGDLSGYFAQAKLPAPGSNYARDYNLAVREGWIHDEGTKSYLTQKGEKAVEAGFEGKAKARGAAATKKRRGKKAE</sequence>
<comment type="caution">
    <text evidence="2">The sequence shown here is derived from an EMBL/GenBank/DDBJ whole genome shotgun (WGS) entry which is preliminary data.</text>
</comment>
<evidence type="ECO:0000313" key="2">
    <source>
        <dbReference type="EMBL" id="GGA44615.1"/>
    </source>
</evidence>
<protein>
    <submittedName>
        <fullName evidence="2">Uncharacterized protein</fullName>
    </submittedName>
</protein>
<feature type="compositionally biased region" description="Basic and acidic residues" evidence="1">
    <location>
        <begin position="74"/>
        <end position="88"/>
    </location>
</feature>
<name>A0ABQ1GIM8_9GAMM</name>